<keyword evidence="7" id="KW-0788">Thiol protease</keyword>
<dbReference type="InterPro" id="IPR050164">
    <property type="entry name" value="Peptidase_C19"/>
</dbReference>
<evidence type="ECO:0000256" key="5">
    <source>
        <dbReference type="ARBA" id="ARBA00022786"/>
    </source>
</evidence>
<feature type="compositionally biased region" description="Basic and acidic residues" evidence="8">
    <location>
        <begin position="751"/>
        <end position="764"/>
    </location>
</feature>
<reference evidence="10 11" key="1">
    <citation type="submission" date="2019-04" db="EMBL/GenBank/DDBJ databases">
        <authorList>
            <consortium name="DOE Joint Genome Institute"/>
            <person name="Mondo S."/>
            <person name="Kjaerbolling I."/>
            <person name="Vesth T."/>
            <person name="Frisvad J.C."/>
            <person name="Nybo J.L."/>
            <person name="Theobald S."/>
            <person name="Kildgaard S."/>
            <person name="Isbrandt T."/>
            <person name="Kuo A."/>
            <person name="Sato A."/>
            <person name="Lyhne E.K."/>
            <person name="Kogle M.E."/>
            <person name="Wiebenga A."/>
            <person name="Kun R.S."/>
            <person name="Lubbers R.J."/>
            <person name="Makela M.R."/>
            <person name="Barry K."/>
            <person name="Chovatia M."/>
            <person name="Clum A."/>
            <person name="Daum C."/>
            <person name="Haridas S."/>
            <person name="He G."/>
            <person name="LaButti K."/>
            <person name="Lipzen A."/>
            <person name="Riley R."/>
            <person name="Salamov A."/>
            <person name="Simmons B.A."/>
            <person name="Magnuson J.K."/>
            <person name="Henrissat B."/>
            <person name="Mortensen U.H."/>
            <person name="Larsen T.O."/>
            <person name="Devries R.P."/>
            <person name="Grigoriev I.V."/>
            <person name="Machida M."/>
            <person name="Baker S.E."/>
            <person name="Andersen M.R."/>
            <person name="Cantor M.N."/>
            <person name="Hua S.X."/>
        </authorList>
    </citation>
    <scope>NUCLEOTIDE SEQUENCE [LARGE SCALE GENOMIC DNA]</scope>
    <source>
        <strain evidence="10 11">CBS 117616</strain>
    </source>
</reference>
<evidence type="ECO:0000256" key="8">
    <source>
        <dbReference type="SAM" id="MobiDB-lite"/>
    </source>
</evidence>
<accession>A0ABQ6W187</accession>
<keyword evidence="5" id="KW-0833">Ubl conjugation pathway</keyword>
<dbReference type="SUPFAM" id="SSF54001">
    <property type="entry name" value="Cysteine proteinases"/>
    <property type="match status" value="1"/>
</dbReference>
<feature type="domain" description="USP" evidence="9">
    <location>
        <begin position="113"/>
        <end position="559"/>
    </location>
</feature>
<evidence type="ECO:0000259" key="9">
    <source>
        <dbReference type="PROSITE" id="PS50235"/>
    </source>
</evidence>
<dbReference type="PROSITE" id="PS50235">
    <property type="entry name" value="USP_3"/>
    <property type="match status" value="1"/>
</dbReference>
<name>A0ABQ6W187_9EURO</name>
<evidence type="ECO:0000256" key="3">
    <source>
        <dbReference type="ARBA" id="ARBA00012759"/>
    </source>
</evidence>
<feature type="compositionally biased region" description="Basic and acidic residues" evidence="8">
    <location>
        <begin position="9"/>
        <end position="23"/>
    </location>
</feature>
<feature type="region of interest" description="Disordered" evidence="8">
    <location>
        <begin position="593"/>
        <end position="626"/>
    </location>
</feature>
<evidence type="ECO:0000313" key="10">
    <source>
        <dbReference type="EMBL" id="KAE8410909.1"/>
    </source>
</evidence>
<dbReference type="Pfam" id="PF00443">
    <property type="entry name" value="UCH"/>
    <property type="match status" value="1"/>
</dbReference>
<feature type="compositionally biased region" description="Low complexity" evidence="8">
    <location>
        <begin position="324"/>
        <end position="337"/>
    </location>
</feature>
<gene>
    <name evidence="10" type="ORF">BDV36DRAFT_104554</name>
</gene>
<evidence type="ECO:0000256" key="4">
    <source>
        <dbReference type="ARBA" id="ARBA00022670"/>
    </source>
</evidence>
<evidence type="ECO:0000256" key="1">
    <source>
        <dbReference type="ARBA" id="ARBA00000707"/>
    </source>
</evidence>
<protein>
    <recommendedName>
        <fullName evidence="3">ubiquitinyl hydrolase 1</fullName>
        <ecNumber evidence="3">3.4.19.12</ecNumber>
    </recommendedName>
</protein>
<dbReference type="CDD" id="cd02670">
    <property type="entry name" value="Peptidase_C19N"/>
    <property type="match status" value="1"/>
</dbReference>
<dbReference type="PANTHER" id="PTHR24006:SF722">
    <property type="entry name" value="UBIQUITIN CARBOXYL-TERMINAL HYDROLASE 48"/>
    <property type="match status" value="1"/>
</dbReference>
<comment type="catalytic activity">
    <reaction evidence="1">
        <text>Thiol-dependent hydrolysis of ester, thioester, amide, peptide and isopeptide bonds formed by the C-terminal Gly of ubiquitin (a 76-residue protein attached to proteins as an intracellular targeting signal).</text>
        <dbReference type="EC" id="3.4.19.12"/>
    </reaction>
</comment>
<dbReference type="Proteomes" id="UP000325395">
    <property type="component" value="Unassembled WGS sequence"/>
</dbReference>
<dbReference type="EMBL" id="ML735904">
    <property type="protein sequence ID" value="KAE8410909.1"/>
    <property type="molecule type" value="Genomic_DNA"/>
</dbReference>
<dbReference type="InterPro" id="IPR001394">
    <property type="entry name" value="Peptidase_C19_UCH"/>
</dbReference>
<sequence length="787" mass="87794">MSGIHRFLTRRERNSRDGKKDESSNILSRPLFRGFFSSTQAPVDADEEQKKVKLLERRIAQLGITNLKEEHFGYALQSSHAQGDVDRAFDLLLLLEDSIEGIIRGYTPSTKLLGAENRQGVTCYLDALLFAMFARLDCFEAILYKSFNDEPRRKLVILLRLWVNMLRSGKLITTDIVRALCLVTLRCEETLTECLKTKHLQDALAECGWEDAARLRQQDTSEAFTFITGKLELPLLTLKMDIYHTGKEDASDDHKFVNERLLEVAIPEPHDGSTVTLEECLESYFNNRIEVKRHLERRNTVGSTKSVDSLSKGFTTHVETVEISPSPSTSPTTLSPPRLDEVTPITSVTESSGSNTPKPRRSSIVQERFIPGPEGDGNVTSQRRGSYRKEVMMPAWQFFSLIPWYTDNTPTNDAQVAAHFSSKRPILGMCLKRYSMSPNGKAIRLNTFIDIPTEIGLPHFIQDDNLDEEGPIYGNFKLSLQAMICHRGSSVDSGHYIAIVRGTSAGAPPTSSHSSETAFSDTPQYWMRFDDLAAERVTLVDIERALKHESPYLLFYQILPVNEDAAAVNLPDTAPSSEMSDDVQEIDTSAISQKLSTSGNDLPESCRTEGLRSNRPSFEITAPDNAEILPLEQNDRKHSVAFSDAVESNASGGLQVGTVPSMSPRLAPKDDDRGRNSFSFSRHTSRNRRSAPGSRAGSQTSESRISATFSRFTGRRSRDKVNSDGFSTEDDEFTVENMPPGEGAMSASSDTNEKSPTRGKDSTKSKGKSKEKREKRGRKLERECSIM</sequence>
<feature type="compositionally biased region" description="Polar residues" evidence="8">
    <location>
        <begin position="344"/>
        <end position="357"/>
    </location>
</feature>
<dbReference type="InterPro" id="IPR028889">
    <property type="entry name" value="USP"/>
</dbReference>
<feature type="compositionally biased region" description="Polar residues" evidence="8">
    <location>
        <begin position="696"/>
        <end position="711"/>
    </location>
</feature>
<evidence type="ECO:0000313" key="11">
    <source>
        <dbReference type="Proteomes" id="UP000325395"/>
    </source>
</evidence>
<dbReference type="Gene3D" id="3.90.70.10">
    <property type="entry name" value="Cysteine proteinases"/>
    <property type="match status" value="2"/>
</dbReference>
<dbReference type="InterPro" id="IPR038765">
    <property type="entry name" value="Papain-like_cys_pep_sf"/>
</dbReference>
<feature type="region of interest" description="Disordered" evidence="8">
    <location>
        <begin position="318"/>
        <end position="383"/>
    </location>
</feature>
<feature type="region of interest" description="Disordered" evidence="8">
    <location>
        <begin position="1"/>
        <end position="24"/>
    </location>
</feature>
<dbReference type="PANTHER" id="PTHR24006">
    <property type="entry name" value="UBIQUITIN CARBOXYL-TERMINAL HYDROLASE"/>
    <property type="match status" value="1"/>
</dbReference>
<proteinExistence type="inferred from homology"/>
<dbReference type="EC" id="3.4.19.12" evidence="3"/>
<keyword evidence="6 10" id="KW-0378">Hydrolase</keyword>
<evidence type="ECO:0000256" key="6">
    <source>
        <dbReference type="ARBA" id="ARBA00022801"/>
    </source>
</evidence>
<feature type="region of interest" description="Disordered" evidence="8">
    <location>
        <begin position="651"/>
        <end position="787"/>
    </location>
</feature>
<keyword evidence="4" id="KW-0645">Protease</keyword>
<organism evidence="10 11">
    <name type="scientific">Aspergillus pseudocaelatus</name>
    <dbReference type="NCBI Taxonomy" id="1825620"/>
    <lineage>
        <taxon>Eukaryota</taxon>
        <taxon>Fungi</taxon>
        <taxon>Dikarya</taxon>
        <taxon>Ascomycota</taxon>
        <taxon>Pezizomycotina</taxon>
        <taxon>Eurotiomycetes</taxon>
        <taxon>Eurotiomycetidae</taxon>
        <taxon>Eurotiales</taxon>
        <taxon>Aspergillaceae</taxon>
        <taxon>Aspergillus</taxon>
        <taxon>Aspergillus subgen. Circumdati</taxon>
    </lineage>
</organism>
<feature type="compositionally biased region" description="Basic residues" evidence="8">
    <location>
        <begin position="765"/>
        <end position="779"/>
    </location>
</feature>
<evidence type="ECO:0000256" key="2">
    <source>
        <dbReference type="ARBA" id="ARBA00009085"/>
    </source>
</evidence>
<evidence type="ECO:0000256" key="7">
    <source>
        <dbReference type="ARBA" id="ARBA00022807"/>
    </source>
</evidence>
<dbReference type="GO" id="GO:0016787">
    <property type="term" value="F:hydrolase activity"/>
    <property type="evidence" value="ECO:0007669"/>
    <property type="project" value="UniProtKB-KW"/>
</dbReference>
<keyword evidence="11" id="KW-1185">Reference proteome</keyword>
<comment type="similarity">
    <text evidence="2">Belongs to the peptidase C19 family.</text>
</comment>